<keyword evidence="4" id="KW-1185">Reference proteome</keyword>
<feature type="compositionally biased region" description="Basic residues" evidence="1">
    <location>
        <begin position="1048"/>
        <end position="1058"/>
    </location>
</feature>
<feature type="region of interest" description="Disordered" evidence="1">
    <location>
        <begin position="1027"/>
        <end position="1075"/>
    </location>
</feature>
<evidence type="ECO:0000313" key="4">
    <source>
        <dbReference type="Proteomes" id="UP000601435"/>
    </source>
</evidence>
<protein>
    <submittedName>
        <fullName evidence="3">Uncharacterized protein</fullName>
    </submittedName>
</protein>
<feature type="transmembrane region" description="Helical" evidence="2">
    <location>
        <begin position="963"/>
        <end position="985"/>
    </location>
</feature>
<keyword evidence="2" id="KW-0812">Transmembrane</keyword>
<sequence length="1075" mass="118537">MSRTSTRSLTTTTSFTLSTTSSTDSTTTQNITTSSTTSATTTEIPWCSRGNRAQTDTWCPSGVTLETELPVYVDAELADEQGVLLFGVFGVQLSMQGSSALTVGLPAPGQLTLLSRERSLVFLHAMALIYASWIDSWVEAHELSNASSVLRHWAPEPSTLTTSSTTFTRTFSTATTSTTTRPVVPYPQPQASASGAVLSTLEVVFSDPLELLTRALQMDLENNGLPRLTDSSGSLATRGMATSSLLHSWCEVPALAPTQRLAAVLAALEPAVLNLNDTIRPLHTVLAALKEGLPSEWDASYWSSAPGGPDWEPPLPTATSTTWTSTSTIDVESLLCPDVECLPPADCGLDPLMDLECVAWSAPLRRFVPALGCELVAQPGRQWPIVQQGHLEVICECEAWALHPAMAVASKLPALTPFPPQVQIQTREVAVFWLDKAHSYNLRGLFVPPVLLLFAALHLLLAIYAEVRWRSQARWVAMRTMRAKGVQVEVQQLDAEEKEFIRRRAAEIRATGEFSAAICAAEAQEIVRRAEGLPHASTSAAARLDIRQAKDGLATLFQAHGLGDVEDDEVRRPPPALMGPGGLQPLPGTTVVTSSLSKATPSLLTPSARIPSATGSPMQGLSLRDAPLRDAAQEVGFRPEEAMISSKPPTKPRRGLRGLIVDGVRRCRRKHIWRACLAHHKILFLSDDSQTFIFSAPERAAMLHASLWINAVWLSVVLGGFEHRRPFQEPACLRDANEFRLAEVGCLFESTSVGLAVLAAALTPPVAGALQTFCRGRSFVVRAKDLSVEDRDRAFTRHFLGPWPSVLMAPAEAKVRVWNVFCNICRLCCPRGCPRPRRRKLLPLHWWPSLVLPILVLLICLVAWRLCFYMFHFSTSIYMWETTQTDQPGRIEIQLPPDEQAEASAASADESWQLRLVLVPEMQRYIVLLAISWLLNLVLFEPLMLILHLFVGEPSVDECLWPVLPIILLVPRAISFCCSVLGSCLQRFWPERLVLKVRGLCVPRSIRGWCRCRSCKWCRCKRTEVEPISPPDLTETIESEDEDEASKKDKKGKKHKKAERAEKAKKESKDQAKTT</sequence>
<evidence type="ECO:0000256" key="1">
    <source>
        <dbReference type="SAM" id="MobiDB-lite"/>
    </source>
</evidence>
<dbReference type="Proteomes" id="UP000601435">
    <property type="component" value="Unassembled WGS sequence"/>
</dbReference>
<proteinExistence type="predicted"/>
<evidence type="ECO:0000256" key="2">
    <source>
        <dbReference type="SAM" id="Phobius"/>
    </source>
</evidence>
<reference evidence="3" key="1">
    <citation type="submission" date="2021-02" db="EMBL/GenBank/DDBJ databases">
        <authorList>
            <person name="Dougan E. K."/>
            <person name="Rhodes N."/>
            <person name="Thang M."/>
            <person name="Chan C."/>
        </authorList>
    </citation>
    <scope>NUCLEOTIDE SEQUENCE</scope>
</reference>
<dbReference type="EMBL" id="CAJNJA010009839">
    <property type="protein sequence ID" value="CAE7251125.1"/>
    <property type="molecule type" value="Genomic_DNA"/>
</dbReference>
<feature type="region of interest" description="Disordered" evidence="1">
    <location>
        <begin position="1"/>
        <end position="37"/>
    </location>
</feature>
<gene>
    <name evidence="3" type="ORF">SNEC2469_LOCUS5212</name>
</gene>
<comment type="caution">
    <text evidence="3">The sequence shown here is derived from an EMBL/GenBank/DDBJ whole genome shotgun (WGS) entry which is preliminary data.</text>
</comment>
<feature type="transmembrane region" description="Helical" evidence="2">
    <location>
        <begin position="925"/>
        <end position="951"/>
    </location>
</feature>
<name>A0A812LR48_9DINO</name>
<keyword evidence="2" id="KW-0472">Membrane</keyword>
<keyword evidence="2" id="KW-1133">Transmembrane helix</keyword>
<dbReference type="OrthoDB" id="438800at2759"/>
<organism evidence="3 4">
    <name type="scientific">Symbiodinium necroappetens</name>
    <dbReference type="NCBI Taxonomy" id="1628268"/>
    <lineage>
        <taxon>Eukaryota</taxon>
        <taxon>Sar</taxon>
        <taxon>Alveolata</taxon>
        <taxon>Dinophyceae</taxon>
        <taxon>Suessiales</taxon>
        <taxon>Symbiodiniaceae</taxon>
        <taxon>Symbiodinium</taxon>
    </lineage>
</organism>
<feature type="compositionally biased region" description="Basic and acidic residues" evidence="1">
    <location>
        <begin position="1059"/>
        <end position="1075"/>
    </location>
</feature>
<feature type="transmembrane region" description="Helical" evidence="2">
    <location>
        <begin position="846"/>
        <end position="871"/>
    </location>
</feature>
<feature type="compositionally biased region" description="Acidic residues" evidence="1">
    <location>
        <begin position="1035"/>
        <end position="1044"/>
    </location>
</feature>
<accession>A0A812LR48</accession>
<dbReference type="AlphaFoldDB" id="A0A812LR48"/>
<evidence type="ECO:0000313" key="3">
    <source>
        <dbReference type="EMBL" id="CAE7251125.1"/>
    </source>
</evidence>